<gene>
    <name evidence="2" type="ORF">KAOT1_03797</name>
</gene>
<dbReference type="AlphaFoldDB" id="A9DW29"/>
<dbReference type="HOGENOM" id="CLU_2844135_0_0_10"/>
<proteinExistence type="predicted"/>
<protein>
    <submittedName>
        <fullName evidence="2">Uncharacterized protein</fullName>
    </submittedName>
</protein>
<sequence length="65" mass="7422">MNTSTSFEAMNIFMLLYVIIMVLIGITLVILGIKLVLKLIKLIDAQTALNKERLKALQIENFDKR</sequence>
<organism evidence="2 3">
    <name type="scientific">Kordia algicida OT-1</name>
    <dbReference type="NCBI Taxonomy" id="391587"/>
    <lineage>
        <taxon>Bacteria</taxon>
        <taxon>Pseudomonadati</taxon>
        <taxon>Bacteroidota</taxon>
        <taxon>Flavobacteriia</taxon>
        <taxon>Flavobacteriales</taxon>
        <taxon>Flavobacteriaceae</taxon>
        <taxon>Kordia</taxon>
    </lineage>
</organism>
<dbReference type="Proteomes" id="UP000002945">
    <property type="component" value="Unassembled WGS sequence"/>
</dbReference>
<keyword evidence="3" id="KW-1185">Reference proteome</keyword>
<accession>A9DW29</accession>
<keyword evidence="1" id="KW-0472">Membrane</keyword>
<dbReference type="EMBL" id="ABIB01000004">
    <property type="protein sequence ID" value="EDP96502.1"/>
    <property type="molecule type" value="Genomic_DNA"/>
</dbReference>
<feature type="transmembrane region" description="Helical" evidence="1">
    <location>
        <begin position="12"/>
        <end position="37"/>
    </location>
</feature>
<evidence type="ECO:0000256" key="1">
    <source>
        <dbReference type="SAM" id="Phobius"/>
    </source>
</evidence>
<dbReference type="RefSeq" id="WP_007093332.1">
    <property type="nucleotide sequence ID" value="NZ_CP142125.1"/>
</dbReference>
<name>A9DW29_9FLAO</name>
<comment type="caution">
    <text evidence="2">The sequence shown here is derived from an EMBL/GenBank/DDBJ whole genome shotgun (WGS) entry which is preliminary data.</text>
</comment>
<keyword evidence="1" id="KW-1133">Transmembrane helix</keyword>
<evidence type="ECO:0000313" key="3">
    <source>
        <dbReference type="Proteomes" id="UP000002945"/>
    </source>
</evidence>
<evidence type="ECO:0000313" key="2">
    <source>
        <dbReference type="EMBL" id="EDP96502.1"/>
    </source>
</evidence>
<reference evidence="2 3" key="1">
    <citation type="journal article" date="2011" name="J. Bacteriol.">
        <title>Genome sequence of the algicidal bacterium Kordia algicida OT-1.</title>
        <authorList>
            <person name="Lee H.S."/>
            <person name="Kang S.G."/>
            <person name="Kwon K.K."/>
            <person name="Lee J.H."/>
            <person name="Kim S.J."/>
        </authorList>
    </citation>
    <scope>NUCLEOTIDE SEQUENCE [LARGE SCALE GENOMIC DNA]</scope>
    <source>
        <strain evidence="2 3">OT-1</strain>
    </source>
</reference>
<dbReference type="STRING" id="391587.KAOT1_03797"/>
<keyword evidence="1" id="KW-0812">Transmembrane</keyword>